<reference evidence="2" key="1">
    <citation type="submission" date="2023-03" db="EMBL/GenBank/DDBJ databases">
        <title>Massive genome expansion in bonnet fungi (Mycena s.s.) driven by repeated elements and novel gene families across ecological guilds.</title>
        <authorList>
            <consortium name="Lawrence Berkeley National Laboratory"/>
            <person name="Harder C.B."/>
            <person name="Miyauchi S."/>
            <person name="Viragh M."/>
            <person name="Kuo A."/>
            <person name="Thoen E."/>
            <person name="Andreopoulos B."/>
            <person name="Lu D."/>
            <person name="Skrede I."/>
            <person name="Drula E."/>
            <person name="Henrissat B."/>
            <person name="Morin E."/>
            <person name="Kohler A."/>
            <person name="Barry K."/>
            <person name="LaButti K."/>
            <person name="Morin E."/>
            <person name="Salamov A."/>
            <person name="Lipzen A."/>
            <person name="Mereny Z."/>
            <person name="Hegedus B."/>
            <person name="Baldrian P."/>
            <person name="Stursova M."/>
            <person name="Weitz H."/>
            <person name="Taylor A."/>
            <person name="Grigoriev I.V."/>
            <person name="Nagy L.G."/>
            <person name="Martin F."/>
            <person name="Kauserud H."/>
        </authorList>
    </citation>
    <scope>NUCLEOTIDE SEQUENCE</scope>
    <source>
        <strain evidence="2">CBHHK182m</strain>
    </source>
</reference>
<feature type="compositionally biased region" description="Basic residues" evidence="1">
    <location>
        <begin position="518"/>
        <end position="527"/>
    </location>
</feature>
<evidence type="ECO:0008006" key="4">
    <source>
        <dbReference type="Google" id="ProtNLM"/>
    </source>
</evidence>
<name>A0AAD7INE2_9AGAR</name>
<comment type="caution">
    <text evidence="2">The sequence shown here is derived from an EMBL/GenBank/DDBJ whole genome shotgun (WGS) entry which is preliminary data.</text>
</comment>
<dbReference type="AlphaFoldDB" id="A0AAD7INE2"/>
<feature type="region of interest" description="Disordered" evidence="1">
    <location>
        <begin position="459"/>
        <end position="569"/>
    </location>
</feature>
<gene>
    <name evidence="2" type="ORF">B0H16DRAFT_1462295</name>
</gene>
<feature type="compositionally biased region" description="Acidic residues" evidence="1">
    <location>
        <begin position="740"/>
        <end position="749"/>
    </location>
</feature>
<feature type="region of interest" description="Disordered" evidence="1">
    <location>
        <begin position="721"/>
        <end position="825"/>
    </location>
</feature>
<dbReference type="Proteomes" id="UP001215598">
    <property type="component" value="Unassembled WGS sequence"/>
</dbReference>
<dbReference type="EMBL" id="JARKIB010000078">
    <property type="protein sequence ID" value="KAJ7747072.1"/>
    <property type="molecule type" value="Genomic_DNA"/>
</dbReference>
<feature type="compositionally biased region" description="Low complexity" evidence="1">
    <location>
        <begin position="343"/>
        <end position="374"/>
    </location>
</feature>
<sequence>MARRSNNHSPLLRLPPELLEHLALHLATLPPNLGPPTALLPFLATCRAVYAKLGWSHNTALWAKIARAKFALGGLPKEVSGYGEWAFDGDPAVSTLAGVKRARGKLAEDAQTLRTLCLALRVIRSGDPHVPGAARALIVAYWMLVGDDGEEGEQGTLTNPSRNRNRRHLAWAAARSFSLRYVRERLYLGRWGERGRVDDMDDRPEHATPAWRVGWPRDTEAGAAALWVVWFFEGEETLRAEPEPLRRHLMSLLFPFVVAPFRYASALAPPHHYSIPLLPSVFGSQSAALNAQLQQIPLGPELHEQGVEGEGAGQRRAGAITVPTNHGSFPIYALGAPRPPPRSSARPGPGRPTASGPSAHGPSASSAAPPNTHAGPPSKTETRSRLLTAPPARLLFFARMQVGSRMGVPPHLPRDRVEAVRLWLASGETGPQPVRPTQADIHEKNGRPIVRFERQLPGLAPFTSPTSTSASPSASAASTAASTSTTASSAAPPPLSVDPQLDANPLSDGADGEGSRRWGPHRWRGRLCRGYGGESSSSSTVRRSAGACGRSAGDTRGNQGKGGAPPGRIGRVYELGSFAGLWAGTMLMPSEPPYTALIGTPGGALPLTGLPRDDFAAALRPVYMRIREYQSFAPHAALPPPPANPTTADEGLREGWVPGGMRVVGAGGGRVEVRVPAGGVGVGTRRGEEDVYEYESVVEGRVREGAHDVERCPGCVRVGERERARRGRAEAFTRPGKDTMEEDNGEEEMVGYRGEDGVESYESGSSRASGSGSFASASASRSGSRSGSSAHSQFAPSASPQSQSVSASASPTSSTTSSKDWPEWSAPAWAGHRFDVNDDDEEEGGDGGWEAACDGVQDVVFAGATDPHHGQAWHHYDIAGRVRPWDGLIGLVMRPRDRTLDLATYFISGHIIGRDTFEGTWQMASQDVLAPSWGGSICLARGED</sequence>
<feature type="compositionally biased region" description="Low complexity" evidence="1">
    <location>
        <begin position="763"/>
        <end position="818"/>
    </location>
</feature>
<evidence type="ECO:0000313" key="3">
    <source>
        <dbReference type="Proteomes" id="UP001215598"/>
    </source>
</evidence>
<accession>A0AAD7INE2</accession>
<keyword evidence="3" id="KW-1185">Reference proteome</keyword>
<protein>
    <recommendedName>
        <fullName evidence="4">F-box domain-containing protein</fullName>
    </recommendedName>
</protein>
<feature type="compositionally biased region" description="Basic and acidic residues" evidence="1">
    <location>
        <begin position="721"/>
        <end position="739"/>
    </location>
</feature>
<organism evidence="2 3">
    <name type="scientific">Mycena metata</name>
    <dbReference type="NCBI Taxonomy" id="1033252"/>
    <lineage>
        <taxon>Eukaryota</taxon>
        <taxon>Fungi</taxon>
        <taxon>Dikarya</taxon>
        <taxon>Basidiomycota</taxon>
        <taxon>Agaricomycotina</taxon>
        <taxon>Agaricomycetes</taxon>
        <taxon>Agaricomycetidae</taxon>
        <taxon>Agaricales</taxon>
        <taxon>Marasmiineae</taxon>
        <taxon>Mycenaceae</taxon>
        <taxon>Mycena</taxon>
    </lineage>
</organism>
<evidence type="ECO:0000313" key="2">
    <source>
        <dbReference type="EMBL" id="KAJ7747072.1"/>
    </source>
</evidence>
<feature type="region of interest" description="Disordered" evidence="1">
    <location>
        <begin position="320"/>
        <end position="387"/>
    </location>
</feature>
<proteinExistence type="predicted"/>
<feature type="compositionally biased region" description="Low complexity" evidence="1">
    <location>
        <begin position="463"/>
        <end position="490"/>
    </location>
</feature>
<evidence type="ECO:0000256" key="1">
    <source>
        <dbReference type="SAM" id="MobiDB-lite"/>
    </source>
</evidence>